<dbReference type="InterPro" id="IPR032808">
    <property type="entry name" value="DoxX"/>
</dbReference>
<dbReference type="GO" id="GO:0005886">
    <property type="term" value="C:plasma membrane"/>
    <property type="evidence" value="ECO:0007669"/>
    <property type="project" value="UniProtKB-SubCell"/>
</dbReference>
<name>A0A934TM86_9RHOB</name>
<organism evidence="8 9">
    <name type="scientific">Rhodobaculum claviforme</name>
    <dbReference type="NCBI Taxonomy" id="1549854"/>
    <lineage>
        <taxon>Bacteria</taxon>
        <taxon>Pseudomonadati</taxon>
        <taxon>Pseudomonadota</taxon>
        <taxon>Alphaproteobacteria</taxon>
        <taxon>Rhodobacterales</taxon>
        <taxon>Paracoccaceae</taxon>
        <taxon>Rhodobaculum</taxon>
    </lineage>
</organism>
<protein>
    <submittedName>
        <fullName evidence="8">DoxX family protein</fullName>
    </submittedName>
</protein>
<comment type="subcellular location">
    <subcellularLocation>
        <location evidence="1">Cell membrane</location>
        <topology evidence="1">Multi-pass membrane protein</topology>
    </subcellularLocation>
</comment>
<keyword evidence="4 7" id="KW-0812">Transmembrane</keyword>
<dbReference type="PANTHER" id="PTHR33452">
    <property type="entry name" value="OXIDOREDUCTASE CATD-RELATED"/>
    <property type="match status" value="1"/>
</dbReference>
<sequence>MSQVTETTPRPGTAARARQLGRRLNTLGGLVPHDLIALAARVFPAMVFWQSARTKVEGFSIKEQTFFLFEHVYALPLIPPAWAAVLATIAEHILPVLLVLGLMSRLSALGLLIMTAVIQIFVFPGAWVTHGLWAVALLVVVAQGPGRLSLDHLFGLDRGRRQP</sequence>
<dbReference type="RefSeq" id="WP_201157813.1">
    <property type="nucleotide sequence ID" value="NZ_NHSD01000287.1"/>
</dbReference>
<reference evidence="8" key="1">
    <citation type="submission" date="2017-05" db="EMBL/GenBank/DDBJ databases">
        <authorList>
            <person name="Imhoff J.F."/>
            <person name="Rahn T."/>
            <person name="Kuenzel S."/>
            <person name="Neulinger S.C."/>
        </authorList>
    </citation>
    <scope>NUCLEOTIDE SEQUENCE</scope>
    <source>
        <strain evidence="8">LMG 28126</strain>
    </source>
</reference>
<feature type="transmembrane region" description="Helical" evidence="7">
    <location>
        <begin position="109"/>
        <end position="127"/>
    </location>
</feature>
<evidence type="ECO:0000256" key="2">
    <source>
        <dbReference type="ARBA" id="ARBA00006679"/>
    </source>
</evidence>
<dbReference type="Pfam" id="PF07681">
    <property type="entry name" value="DoxX"/>
    <property type="match status" value="1"/>
</dbReference>
<gene>
    <name evidence="8" type="ORF">CCR87_12110</name>
</gene>
<evidence type="ECO:0000256" key="7">
    <source>
        <dbReference type="SAM" id="Phobius"/>
    </source>
</evidence>
<evidence type="ECO:0000256" key="3">
    <source>
        <dbReference type="ARBA" id="ARBA00022475"/>
    </source>
</evidence>
<keyword evidence="9" id="KW-1185">Reference proteome</keyword>
<evidence type="ECO:0000313" key="9">
    <source>
        <dbReference type="Proteomes" id="UP000706333"/>
    </source>
</evidence>
<accession>A0A934TM86</accession>
<dbReference type="AlphaFoldDB" id="A0A934TM86"/>
<dbReference type="Proteomes" id="UP000706333">
    <property type="component" value="Unassembled WGS sequence"/>
</dbReference>
<comment type="similarity">
    <text evidence="2">Belongs to the DoxX family.</text>
</comment>
<evidence type="ECO:0000256" key="5">
    <source>
        <dbReference type="ARBA" id="ARBA00022989"/>
    </source>
</evidence>
<keyword evidence="3" id="KW-1003">Cell membrane</keyword>
<dbReference type="PANTHER" id="PTHR33452:SF1">
    <property type="entry name" value="INNER MEMBRANE PROTEIN YPHA-RELATED"/>
    <property type="match status" value="1"/>
</dbReference>
<dbReference type="InterPro" id="IPR051907">
    <property type="entry name" value="DoxX-like_oxidoreductase"/>
</dbReference>
<keyword evidence="6 7" id="KW-0472">Membrane</keyword>
<reference evidence="8" key="2">
    <citation type="journal article" date="2020" name="Microorganisms">
        <title>Osmotic Adaptation and Compatible Solute Biosynthesis of Phototrophic Bacteria as Revealed from Genome Analyses.</title>
        <authorList>
            <person name="Imhoff J.F."/>
            <person name="Rahn T."/>
            <person name="Kunzel S."/>
            <person name="Keller A."/>
            <person name="Neulinger S.C."/>
        </authorList>
    </citation>
    <scope>NUCLEOTIDE SEQUENCE</scope>
    <source>
        <strain evidence="8">LMG 28126</strain>
    </source>
</reference>
<keyword evidence="5 7" id="KW-1133">Transmembrane helix</keyword>
<evidence type="ECO:0000256" key="6">
    <source>
        <dbReference type="ARBA" id="ARBA00023136"/>
    </source>
</evidence>
<proteinExistence type="inferred from homology"/>
<evidence type="ECO:0000256" key="1">
    <source>
        <dbReference type="ARBA" id="ARBA00004651"/>
    </source>
</evidence>
<feature type="transmembrane region" description="Helical" evidence="7">
    <location>
        <begin position="81"/>
        <end position="102"/>
    </location>
</feature>
<comment type="caution">
    <text evidence="8">The sequence shown here is derived from an EMBL/GenBank/DDBJ whole genome shotgun (WGS) entry which is preliminary data.</text>
</comment>
<dbReference type="EMBL" id="NHSD01000287">
    <property type="protein sequence ID" value="MBK5928061.1"/>
    <property type="molecule type" value="Genomic_DNA"/>
</dbReference>
<evidence type="ECO:0000313" key="8">
    <source>
        <dbReference type="EMBL" id="MBK5928061.1"/>
    </source>
</evidence>
<evidence type="ECO:0000256" key="4">
    <source>
        <dbReference type="ARBA" id="ARBA00022692"/>
    </source>
</evidence>